<evidence type="ECO:0000313" key="2">
    <source>
        <dbReference type="Proteomes" id="UP000192911"/>
    </source>
</evidence>
<dbReference type="RefSeq" id="WP_085225893.1">
    <property type="nucleotide sequence ID" value="NZ_BSQD01000003.1"/>
</dbReference>
<reference evidence="2" key="1">
    <citation type="submission" date="2017-04" db="EMBL/GenBank/DDBJ databases">
        <authorList>
            <person name="Varghese N."/>
            <person name="Submissions S."/>
        </authorList>
    </citation>
    <scope>NUCLEOTIDE SEQUENCE [LARGE SCALE GENOMIC DNA]</scope>
    <source>
        <strain evidence="2">Ballard 720</strain>
    </source>
</reference>
<gene>
    <name evidence="1" type="ORF">SAMN06295900_103210</name>
</gene>
<organism evidence="1 2">
    <name type="scientific">Trinickia caryophylli</name>
    <name type="common">Paraburkholderia caryophylli</name>
    <dbReference type="NCBI Taxonomy" id="28094"/>
    <lineage>
        <taxon>Bacteria</taxon>
        <taxon>Pseudomonadati</taxon>
        <taxon>Pseudomonadota</taxon>
        <taxon>Betaproteobacteria</taxon>
        <taxon>Burkholderiales</taxon>
        <taxon>Burkholderiaceae</taxon>
        <taxon>Trinickia</taxon>
    </lineage>
</organism>
<evidence type="ECO:0000313" key="1">
    <source>
        <dbReference type="EMBL" id="SMF15517.1"/>
    </source>
</evidence>
<dbReference type="EMBL" id="FXAH01000003">
    <property type="protein sequence ID" value="SMF15517.1"/>
    <property type="molecule type" value="Genomic_DNA"/>
</dbReference>
<dbReference type="GeneID" id="95548576"/>
<dbReference type="Proteomes" id="UP000192911">
    <property type="component" value="Unassembled WGS sequence"/>
</dbReference>
<accession>A0A1X7DHX4</accession>
<name>A0A1X7DHX4_TRICW</name>
<dbReference type="AlphaFoldDB" id="A0A1X7DHX4"/>
<sequence>MKKGLSKLLYNGKHFAPLGADLFMHAPQIHALRTQLSQLKKSGSFHKINTMAESLPASTKEFSLIEERVKNGKTQTVALFPSPKIVSTHQTQSGGSLTSTDHGPGYMEALQTGGTSVHHEGVRKPQDLSQMPYFGSAPVTDPNLMKEVAALRAKNGSFSGSE</sequence>
<protein>
    <submittedName>
        <fullName evidence="1">Uncharacterized protein</fullName>
    </submittedName>
</protein>
<keyword evidence="2" id="KW-1185">Reference proteome</keyword>
<proteinExistence type="predicted"/>